<reference evidence="1" key="1">
    <citation type="submission" date="2020-05" db="EMBL/GenBank/DDBJ databases">
        <title>Large-scale comparative analyses of tick genomes elucidate their genetic diversity and vector capacities.</title>
        <authorList>
            <person name="Jia N."/>
            <person name="Wang J."/>
            <person name="Shi W."/>
            <person name="Du L."/>
            <person name="Sun Y."/>
            <person name="Zhan W."/>
            <person name="Jiang J."/>
            <person name="Wang Q."/>
            <person name="Zhang B."/>
            <person name="Ji P."/>
            <person name="Sakyi L.B."/>
            <person name="Cui X."/>
            <person name="Yuan T."/>
            <person name="Jiang B."/>
            <person name="Yang W."/>
            <person name="Lam T.T.-Y."/>
            <person name="Chang Q."/>
            <person name="Ding S."/>
            <person name="Wang X."/>
            <person name="Zhu J."/>
            <person name="Ruan X."/>
            <person name="Zhao L."/>
            <person name="Wei J."/>
            <person name="Que T."/>
            <person name="Du C."/>
            <person name="Cheng J."/>
            <person name="Dai P."/>
            <person name="Han X."/>
            <person name="Huang E."/>
            <person name="Gao Y."/>
            <person name="Liu J."/>
            <person name="Shao H."/>
            <person name="Ye R."/>
            <person name="Li L."/>
            <person name="Wei W."/>
            <person name="Wang X."/>
            <person name="Wang C."/>
            <person name="Yang T."/>
            <person name="Huo Q."/>
            <person name="Li W."/>
            <person name="Guo W."/>
            <person name="Chen H."/>
            <person name="Zhou L."/>
            <person name="Ni X."/>
            <person name="Tian J."/>
            <person name="Zhou Y."/>
            <person name="Sheng Y."/>
            <person name="Liu T."/>
            <person name="Pan Y."/>
            <person name="Xia L."/>
            <person name="Li J."/>
            <person name="Zhao F."/>
            <person name="Cao W."/>
        </authorList>
    </citation>
    <scope>NUCLEOTIDE SEQUENCE</scope>
    <source>
        <strain evidence="1">Dsil-2018</strain>
    </source>
</reference>
<name>A0ACB8CYJ6_DERSI</name>
<proteinExistence type="predicted"/>
<organism evidence="1 2">
    <name type="scientific">Dermacentor silvarum</name>
    <name type="common">Tick</name>
    <dbReference type="NCBI Taxonomy" id="543639"/>
    <lineage>
        <taxon>Eukaryota</taxon>
        <taxon>Metazoa</taxon>
        <taxon>Ecdysozoa</taxon>
        <taxon>Arthropoda</taxon>
        <taxon>Chelicerata</taxon>
        <taxon>Arachnida</taxon>
        <taxon>Acari</taxon>
        <taxon>Parasitiformes</taxon>
        <taxon>Ixodida</taxon>
        <taxon>Ixodoidea</taxon>
        <taxon>Ixodidae</taxon>
        <taxon>Rhipicephalinae</taxon>
        <taxon>Dermacentor</taxon>
    </lineage>
</organism>
<keyword evidence="2" id="KW-1185">Reference proteome</keyword>
<dbReference type="EMBL" id="CM023473">
    <property type="protein sequence ID" value="KAH7954082.1"/>
    <property type="molecule type" value="Genomic_DNA"/>
</dbReference>
<evidence type="ECO:0000313" key="1">
    <source>
        <dbReference type="EMBL" id="KAH7954082.1"/>
    </source>
</evidence>
<protein>
    <submittedName>
        <fullName evidence="1">Uncharacterized protein</fullName>
    </submittedName>
</protein>
<evidence type="ECO:0000313" key="2">
    <source>
        <dbReference type="Proteomes" id="UP000821865"/>
    </source>
</evidence>
<gene>
    <name evidence="1" type="ORF">HPB49_015432</name>
</gene>
<accession>A0ACB8CYJ6</accession>
<sequence length="393" mass="41417">MEVSSVLSYADESPRGRLAETRYVPFIFRFGDLSQPPHPAFGLLDTAAPNEKDKKGREREEARSSISPSFRGGTAAPQLCRRSSREKGWQIEEPPTASANDDWSLSFSPNGRRSNGTDCASTTARAGRRTSLPGGEGKETVGGIPRAPPLGRPHRHAHTRAQPSRGSEPRARRRHHTCRPPARLEVFAAVAAAAVAVSVERSAPMEPTGHAAVAAPVDLSRSAAPAGLSAPGLNGSVPAGTLNAPALSAAGLTTPPGLAGAGLSLLPSLYGRAGGAGDYGVPASSGGDATECRLVEYRGERVAAFVQRSGELLLCLPQASETNAFELFLKHLVGGLHTVYTKLKRLGISPIVCNVEQVRILRGLGAIQPGVNRCKLLACRDFDALYRDCTTAR</sequence>
<dbReference type="Proteomes" id="UP000821865">
    <property type="component" value="Chromosome 4"/>
</dbReference>
<comment type="caution">
    <text evidence="1">The sequence shown here is derived from an EMBL/GenBank/DDBJ whole genome shotgun (WGS) entry which is preliminary data.</text>
</comment>